<accession>A0AAV5S2D1</accession>
<dbReference type="EMBL" id="BTGD01000013">
    <property type="protein sequence ID" value="GMM57447.1"/>
    <property type="molecule type" value="Genomic_DNA"/>
</dbReference>
<comment type="similarity">
    <text evidence="2">Belongs to the TEC1 family.</text>
</comment>
<feature type="region of interest" description="Disordered" evidence="7">
    <location>
        <begin position="133"/>
        <end position="155"/>
    </location>
</feature>
<feature type="region of interest" description="Disordered" evidence="7">
    <location>
        <begin position="563"/>
        <end position="592"/>
    </location>
</feature>
<name>A0AAV5S2D1_MAUHU</name>
<keyword evidence="4" id="KW-0804">Transcription</keyword>
<dbReference type="Proteomes" id="UP001377567">
    <property type="component" value="Unassembled WGS sequence"/>
</dbReference>
<dbReference type="InterPro" id="IPR038096">
    <property type="entry name" value="TEA/ATTS_sf"/>
</dbReference>
<feature type="compositionally biased region" description="Gly residues" evidence="7">
    <location>
        <begin position="692"/>
        <end position="702"/>
    </location>
</feature>
<feature type="compositionally biased region" description="Polar residues" evidence="7">
    <location>
        <begin position="711"/>
        <end position="720"/>
    </location>
</feature>
<dbReference type="PANTHER" id="PTHR11834:SF0">
    <property type="entry name" value="PROTEIN SCALLOPED"/>
    <property type="match status" value="1"/>
</dbReference>
<feature type="region of interest" description="Disordered" evidence="7">
    <location>
        <begin position="622"/>
        <end position="734"/>
    </location>
</feature>
<feature type="compositionally biased region" description="Polar residues" evidence="7">
    <location>
        <begin position="576"/>
        <end position="588"/>
    </location>
</feature>
<evidence type="ECO:0000256" key="1">
    <source>
        <dbReference type="ARBA" id="ARBA00004123"/>
    </source>
</evidence>
<dbReference type="InterPro" id="IPR000818">
    <property type="entry name" value="TEA/ATTS_dom"/>
</dbReference>
<dbReference type="GO" id="GO:0000978">
    <property type="term" value="F:RNA polymerase II cis-regulatory region sequence-specific DNA binding"/>
    <property type="evidence" value="ECO:0007669"/>
    <property type="project" value="TreeGrafter"/>
</dbReference>
<feature type="compositionally biased region" description="Polar residues" evidence="7">
    <location>
        <begin position="631"/>
        <end position="644"/>
    </location>
</feature>
<evidence type="ECO:0000256" key="7">
    <source>
        <dbReference type="SAM" id="MobiDB-lite"/>
    </source>
</evidence>
<feature type="compositionally biased region" description="Low complexity" evidence="7">
    <location>
        <begin position="563"/>
        <end position="575"/>
    </location>
</feature>
<keyword evidence="5" id="KW-0539">Nucleus</keyword>
<dbReference type="PRINTS" id="PR00065">
    <property type="entry name" value="TEADOMAIN"/>
</dbReference>
<evidence type="ECO:0000313" key="10">
    <source>
        <dbReference type="Proteomes" id="UP001377567"/>
    </source>
</evidence>
<gene>
    <name evidence="9" type="ORF">DAKH74_040630</name>
</gene>
<evidence type="ECO:0000256" key="3">
    <source>
        <dbReference type="ARBA" id="ARBA00023015"/>
    </source>
</evidence>
<feature type="DNA-binding region" description="TEA" evidence="6">
    <location>
        <begin position="187"/>
        <end position="261"/>
    </location>
</feature>
<dbReference type="InterPro" id="IPR050937">
    <property type="entry name" value="TEC1_TEAD_TF"/>
</dbReference>
<evidence type="ECO:0000259" key="8">
    <source>
        <dbReference type="PROSITE" id="PS51088"/>
    </source>
</evidence>
<evidence type="ECO:0000256" key="4">
    <source>
        <dbReference type="ARBA" id="ARBA00023163"/>
    </source>
</evidence>
<dbReference type="Pfam" id="PF01285">
    <property type="entry name" value="TEA"/>
    <property type="match status" value="1"/>
</dbReference>
<sequence length="734" mass="78891">MSQENSEQLLNTGNTSALKRKFFETGSSRSSSLNPSQARVFDVYNNNTDSPHNLQLLDIFSDELKTKPLNDVALNETASTELKTNDSGLREIEEMGLLNNAKGVKPGELQTNVFADPKKRKVSGEIDSGVSDASGALNGLDTGENVPVSNSRLLKSPRNNITTTHAGAQVNASPRMAPAGHQNSLYMKDGYDKWPNNVEDAFIRGLRLVMKNGTSKIKLREKNYGRNELISLYIQYFTGEFRTKKQISSHIQVWKKAILNKVTNNIQLTPMDQELLTLIEEGAPQTEKTTRLFYETFETILSQSTTDKSGAGTGGVHFQRNTMMNLPGAGTSLPMKTSHSGPVYPTYMSSGSGGAYPALTPKSGHAVNSMSGYGGPLDGPAGFSAGMNTYPITPMDYAKSIYENMKSYKCVPAKLEDDTYSSFLRDMPSGSNSGGNKNSSSDSLLLSGNAASGGGGSMSRSNTRMSSNMTSSGALASAKKIEAEQRRMIEELNRKSKSNSGNINGLGNGAAGGAGGLDFGGLDDRSVSNNSFYDRLPFVQEDLPLGRSKDWSDVGAPLYMTQGQQQLQQQQQQQQAMGSTQRSVSGSSIGFAPDAHPHYIQALASAPTAMYPNQYLVPMPQPMPQAVPGQSGRTMSKQPGQSPFVSYAPVQQQQSQQQQGGATMASAHSHQTPPSSAMYYYNPRQAYMQSSNGGGGRGGSNGSGFPVGPFKSNQSVSNSDLPFEQFHGGNQDYS</sequence>
<evidence type="ECO:0000256" key="2">
    <source>
        <dbReference type="ARBA" id="ARBA00008421"/>
    </source>
</evidence>
<evidence type="ECO:0000256" key="5">
    <source>
        <dbReference type="ARBA" id="ARBA00023242"/>
    </source>
</evidence>
<feature type="compositionally biased region" description="Low complexity" evidence="7">
    <location>
        <begin position="429"/>
        <end position="450"/>
    </location>
</feature>
<dbReference type="Gene3D" id="6.10.20.40">
    <property type="entry name" value="TEA/ATTS domain"/>
    <property type="match status" value="1"/>
</dbReference>
<feature type="compositionally biased region" description="Low complexity" evidence="7">
    <location>
        <begin position="458"/>
        <end position="473"/>
    </location>
</feature>
<dbReference type="GO" id="GO:0005634">
    <property type="term" value="C:nucleus"/>
    <property type="evidence" value="ECO:0007669"/>
    <property type="project" value="UniProtKB-SubCell"/>
</dbReference>
<proteinExistence type="inferred from homology"/>
<reference evidence="9 10" key="1">
    <citation type="journal article" date="2023" name="Elife">
        <title>Identification of key yeast species and microbe-microbe interactions impacting larval growth of Drosophila in the wild.</title>
        <authorList>
            <person name="Mure A."/>
            <person name="Sugiura Y."/>
            <person name="Maeda R."/>
            <person name="Honda K."/>
            <person name="Sakurai N."/>
            <person name="Takahashi Y."/>
            <person name="Watada M."/>
            <person name="Katoh T."/>
            <person name="Gotoh A."/>
            <person name="Gotoh Y."/>
            <person name="Taniguchi I."/>
            <person name="Nakamura K."/>
            <person name="Hayashi T."/>
            <person name="Katayama T."/>
            <person name="Uemura T."/>
            <person name="Hattori Y."/>
        </authorList>
    </citation>
    <scope>NUCLEOTIDE SEQUENCE [LARGE SCALE GENOMIC DNA]</scope>
    <source>
        <strain evidence="9 10">KH-74</strain>
    </source>
</reference>
<dbReference type="PROSITE" id="PS00554">
    <property type="entry name" value="TEA_1"/>
    <property type="match status" value="1"/>
</dbReference>
<feature type="region of interest" description="Disordered" evidence="7">
    <location>
        <begin position="426"/>
        <end position="480"/>
    </location>
</feature>
<evidence type="ECO:0000313" key="9">
    <source>
        <dbReference type="EMBL" id="GMM57447.1"/>
    </source>
</evidence>
<organism evidence="9 10">
    <name type="scientific">Maudiozyma humilis</name>
    <name type="common">Sour dough yeast</name>
    <name type="synonym">Kazachstania humilis</name>
    <dbReference type="NCBI Taxonomy" id="51915"/>
    <lineage>
        <taxon>Eukaryota</taxon>
        <taxon>Fungi</taxon>
        <taxon>Dikarya</taxon>
        <taxon>Ascomycota</taxon>
        <taxon>Saccharomycotina</taxon>
        <taxon>Saccharomycetes</taxon>
        <taxon>Saccharomycetales</taxon>
        <taxon>Saccharomycetaceae</taxon>
        <taxon>Maudiozyma</taxon>
    </lineage>
</organism>
<protein>
    <submittedName>
        <fullName evidence="9">Tec1 protein</fullName>
    </submittedName>
</protein>
<keyword evidence="10" id="KW-1185">Reference proteome</keyword>
<evidence type="ECO:0000256" key="6">
    <source>
        <dbReference type="PROSITE-ProRule" id="PRU00505"/>
    </source>
</evidence>
<dbReference type="GO" id="GO:0000981">
    <property type="term" value="F:DNA-binding transcription factor activity, RNA polymerase II-specific"/>
    <property type="evidence" value="ECO:0007669"/>
    <property type="project" value="TreeGrafter"/>
</dbReference>
<feature type="compositionally biased region" description="Polar residues" evidence="7">
    <location>
        <begin position="666"/>
        <end position="675"/>
    </location>
</feature>
<comment type="caution">
    <text evidence="9">The sequence shown here is derived from an EMBL/GenBank/DDBJ whole genome shotgun (WGS) entry which is preliminary data.</text>
</comment>
<dbReference type="PROSITE" id="PS51088">
    <property type="entry name" value="TEA_2"/>
    <property type="match status" value="1"/>
</dbReference>
<dbReference type="PANTHER" id="PTHR11834">
    <property type="entry name" value="TRANSCRIPTIONAL ENHANCER FACTOR TEF RELATED"/>
    <property type="match status" value="1"/>
</dbReference>
<dbReference type="GO" id="GO:0005667">
    <property type="term" value="C:transcription regulator complex"/>
    <property type="evidence" value="ECO:0007669"/>
    <property type="project" value="TreeGrafter"/>
</dbReference>
<dbReference type="AlphaFoldDB" id="A0AAV5S2D1"/>
<feature type="domain" description="TEA" evidence="8">
    <location>
        <begin position="187"/>
        <end position="261"/>
    </location>
</feature>
<keyword evidence="3" id="KW-0805">Transcription regulation</keyword>
<comment type="subcellular location">
    <subcellularLocation>
        <location evidence="1">Nucleus</location>
    </subcellularLocation>
</comment>
<dbReference type="SMART" id="SM00426">
    <property type="entry name" value="TEA"/>
    <property type="match status" value="1"/>
</dbReference>